<accession>A0ABW5NXM2</accession>
<dbReference type="InterPro" id="IPR036291">
    <property type="entry name" value="NAD(P)-bd_dom_sf"/>
</dbReference>
<evidence type="ECO:0000256" key="1">
    <source>
        <dbReference type="ARBA" id="ARBA00006484"/>
    </source>
</evidence>
<evidence type="ECO:0000313" key="2">
    <source>
        <dbReference type="EMBL" id="MFD2602828.1"/>
    </source>
</evidence>
<name>A0ABW5NXM2_9FLAO</name>
<evidence type="ECO:0000313" key="3">
    <source>
        <dbReference type="Proteomes" id="UP001597480"/>
    </source>
</evidence>
<comment type="caution">
    <text evidence="2">The sequence shown here is derived from an EMBL/GenBank/DDBJ whole genome shotgun (WGS) entry which is preliminary data.</text>
</comment>
<dbReference type="Pfam" id="PF13561">
    <property type="entry name" value="adh_short_C2"/>
    <property type="match status" value="1"/>
</dbReference>
<dbReference type="RefSeq" id="WP_169519160.1">
    <property type="nucleotide sequence ID" value="NZ_JBHUMD010000026.1"/>
</dbReference>
<comment type="similarity">
    <text evidence="1">Belongs to the short-chain dehydrogenases/reductases (SDR) family.</text>
</comment>
<dbReference type="InterPro" id="IPR002347">
    <property type="entry name" value="SDR_fam"/>
</dbReference>
<dbReference type="SUPFAM" id="SSF51735">
    <property type="entry name" value="NAD(P)-binding Rossmann-fold domains"/>
    <property type="match status" value="1"/>
</dbReference>
<dbReference type="Gene3D" id="3.40.50.720">
    <property type="entry name" value="NAD(P)-binding Rossmann-like Domain"/>
    <property type="match status" value="1"/>
</dbReference>
<sequence length="255" mass="27178">METRKNKIALVTGGSRGLGRDMAISLAKKGLDVIFTYNSNKAAADEVVAEIQSLGQKAIAYQLDTSKPAEFDSFLSEVGSHLKEHTGSSNFDFLINNAGTALYAPFAETTEEQLDDMINIHYKGVYMLTQKALNYLNDGGGIVNISSGLARFTQPGSSAYGAMKSAVESLTRYLARELGPRGIRANVVAPGPIATDFGGGRVRDTKEINDFLSSITPLGRVGLADDIGGVVAFLCTDDAKWVNGQRIEASGGIFI</sequence>
<organism evidence="2 3">
    <name type="scientific">Flavobacterium suzhouense</name>
    <dbReference type="NCBI Taxonomy" id="1529638"/>
    <lineage>
        <taxon>Bacteria</taxon>
        <taxon>Pseudomonadati</taxon>
        <taxon>Bacteroidota</taxon>
        <taxon>Flavobacteriia</taxon>
        <taxon>Flavobacteriales</taxon>
        <taxon>Flavobacteriaceae</taxon>
        <taxon>Flavobacterium</taxon>
    </lineage>
</organism>
<protein>
    <submittedName>
        <fullName evidence="2">SDR family oxidoreductase</fullName>
    </submittedName>
</protein>
<keyword evidence="3" id="KW-1185">Reference proteome</keyword>
<dbReference type="EMBL" id="JBHUMD010000026">
    <property type="protein sequence ID" value="MFD2602828.1"/>
    <property type="molecule type" value="Genomic_DNA"/>
</dbReference>
<gene>
    <name evidence="2" type="ORF">ACFSR3_12225</name>
</gene>
<dbReference type="PRINTS" id="PR00080">
    <property type="entry name" value="SDRFAMILY"/>
</dbReference>
<dbReference type="PANTHER" id="PTHR42760:SF53">
    <property type="entry name" value="BLR4183 PROTEIN"/>
    <property type="match status" value="1"/>
</dbReference>
<dbReference type="PANTHER" id="PTHR42760">
    <property type="entry name" value="SHORT-CHAIN DEHYDROGENASES/REDUCTASES FAMILY MEMBER"/>
    <property type="match status" value="1"/>
</dbReference>
<proteinExistence type="inferred from homology"/>
<reference evidence="3" key="1">
    <citation type="journal article" date="2019" name="Int. J. Syst. Evol. Microbiol.">
        <title>The Global Catalogue of Microorganisms (GCM) 10K type strain sequencing project: providing services to taxonomists for standard genome sequencing and annotation.</title>
        <authorList>
            <consortium name="The Broad Institute Genomics Platform"/>
            <consortium name="The Broad Institute Genome Sequencing Center for Infectious Disease"/>
            <person name="Wu L."/>
            <person name="Ma J."/>
        </authorList>
    </citation>
    <scope>NUCLEOTIDE SEQUENCE [LARGE SCALE GENOMIC DNA]</scope>
    <source>
        <strain evidence="3">KCTC 42107</strain>
    </source>
</reference>
<dbReference type="Proteomes" id="UP001597480">
    <property type="component" value="Unassembled WGS sequence"/>
</dbReference>
<dbReference type="PRINTS" id="PR00081">
    <property type="entry name" value="GDHRDH"/>
</dbReference>